<dbReference type="InterPro" id="IPR005119">
    <property type="entry name" value="LysR_subst-bd"/>
</dbReference>
<dbReference type="GO" id="GO:0003700">
    <property type="term" value="F:DNA-binding transcription factor activity"/>
    <property type="evidence" value="ECO:0007669"/>
    <property type="project" value="InterPro"/>
</dbReference>
<dbReference type="Pfam" id="PF00126">
    <property type="entry name" value="HTH_1"/>
    <property type="match status" value="1"/>
</dbReference>
<dbReference type="CDD" id="cd08432">
    <property type="entry name" value="PBP2_GcdR_TrpI_HvrB_AmpR_like"/>
    <property type="match status" value="1"/>
</dbReference>
<comment type="caution">
    <text evidence="6">The sequence shown here is derived from an EMBL/GenBank/DDBJ whole genome shotgun (WGS) entry which is preliminary data.</text>
</comment>
<accession>A0A8J3E4P3</accession>
<reference evidence="6" key="1">
    <citation type="journal article" date="2014" name="Int. J. Syst. Evol. Microbiol.">
        <title>Complete genome sequence of Corynebacterium casei LMG S-19264T (=DSM 44701T), isolated from a smear-ripened cheese.</title>
        <authorList>
            <consortium name="US DOE Joint Genome Institute (JGI-PGF)"/>
            <person name="Walter F."/>
            <person name="Albersmeier A."/>
            <person name="Kalinowski J."/>
            <person name="Ruckert C."/>
        </authorList>
    </citation>
    <scope>NUCLEOTIDE SEQUENCE</scope>
    <source>
        <strain evidence="6">CGMCC 1.15725</strain>
    </source>
</reference>
<dbReference type="InterPro" id="IPR000847">
    <property type="entry name" value="LysR_HTH_N"/>
</dbReference>
<dbReference type="InterPro" id="IPR058163">
    <property type="entry name" value="LysR-type_TF_proteobact-type"/>
</dbReference>
<name>A0A8J3E4P3_9PROT</name>
<keyword evidence="3" id="KW-0238">DNA-binding</keyword>
<dbReference type="SUPFAM" id="SSF53850">
    <property type="entry name" value="Periplasmic binding protein-like II"/>
    <property type="match status" value="1"/>
</dbReference>
<dbReference type="NCBIfam" id="NF008352">
    <property type="entry name" value="PRK11139.1"/>
    <property type="match status" value="1"/>
</dbReference>
<dbReference type="FunFam" id="1.10.10.10:FF:000038">
    <property type="entry name" value="Glycine cleavage system transcriptional activator"/>
    <property type="match status" value="1"/>
</dbReference>
<keyword evidence="2" id="KW-0805">Transcription regulation</keyword>
<dbReference type="GO" id="GO:0043565">
    <property type="term" value="F:sequence-specific DNA binding"/>
    <property type="evidence" value="ECO:0007669"/>
    <property type="project" value="TreeGrafter"/>
</dbReference>
<dbReference type="GO" id="GO:0006351">
    <property type="term" value="P:DNA-templated transcription"/>
    <property type="evidence" value="ECO:0007669"/>
    <property type="project" value="TreeGrafter"/>
</dbReference>
<reference evidence="6" key="2">
    <citation type="submission" date="2020-09" db="EMBL/GenBank/DDBJ databases">
        <authorList>
            <person name="Sun Q."/>
            <person name="Zhou Y."/>
        </authorList>
    </citation>
    <scope>NUCLEOTIDE SEQUENCE</scope>
    <source>
        <strain evidence="6">CGMCC 1.15725</strain>
    </source>
</reference>
<organism evidence="6 7">
    <name type="scientific">Aliidongia dinghuensis</name>
    <dbReference type="NCBI Taxonomy" id="1867774"/>
    <lineage>
        <taxon>Bacteria</taxon>
        <taxon>Pseudomonadati</taxon>
        <taxon>Pseudomonadota</taxon>
        <taxon>Alphaproteobacteria</taxon>
        <taxon>Rhodospirillales</taxon>
        <taxon>Dongiaceae</taxon>
        <taxon>Aliidongia</taxon>
    </lineage>
</organism>
<evidence type="ECO:0000259" key="5">
    <source>
        <dbReference type="PROSITE" id="PS50931"/>
    </source>
</evidence>
<dbReference type="PRINTS" id="PR00039">
    <property type="entry name" value="HTHLYSR"/>
</dbReference>
<gene>
    <name evidence="6" type="ORF">GCM10011611_38660</name>
</gene>
<keyword evidence="4" id="KW-0804">Transcription</keyword>
<protein>
    <submittedName>
        <fullName evidence="6">LysR family transcriptional regulator</fullName>
    </submittedName>
</protein>
<evidence type="ECO:0000313" key="6">
    <source>
        <dbReference type="EMBL" id="GGF28845.1"/>
    </source>
</evidence>
<feature type="domain" description="HTH lysR-type" evidence="5">
    <location>
        <begin position="6"/>
        <end position="63"/>
    </location>
</feature>
<comment type="similarity">
    <text evidence="1">Belongs to the LysR transcriptional regulatory family.</text>
</comment>
<dbReference type="EMBL" id="BMJQ01000010">
    <property type="protein sequence ID" value="GGF28845.1"/>
    <property type="molecule type" value="Genomic_DNA"/>
</dbReference>
<dbReference type="AlphaFoldDB" id="A0A8J3E4P3"/>
<dbReference type="PROSITE" id="PS50931">
    <property type="entry name" value="HTH_LYSR"/>
    <property type="match status" value="1"/>
</dbReference>
<dbReference type="Gene3D" id="1.10.10.10">
    <property type="entry name" value="Winged helix-like DNA-binding domain superfamily/Winged helix DNA-binding domain"/>
    <property type="match status" value="1"/>
</dbReference>
<evidence type="ECO:0000256" key="4">
    <source>
        <dbReference type="ARBA" id="ARBA00023163"/>
    </source>
</evidence>
<evidence type="ECO:0000313" key="7">
    <source>
        <dbReference type="Proteomes" id="UP000646365"/>
    </source>
</evidence>
<evidence type="ECO:0000256" key="3">
    <source>
        <dbReference type="ARBA" id="ARBA00023125"/>
    </source>
</evidence>
<keyword evidence="7" id="KW-1185">Reference proteome</keyword>
<evidence type="ECO:0000256" key="1">
    <source>
        <dbReference type="ARBA" id="ARBA00009437"/>
    </source>
</evidence>
<dbReference type="Proteomes" id="UP000646365">
    <property type="component" value="Unassembled WGS sequence"/>
</dbReference>
<dbReference type="SUPFAM" id="SSF46785">
    <property type="entry name" value="Winged helix' DNA-binding domain"/>
    <property type="match status" value="1"/>
</dbReference>
<dbReference type="Gene3D" id="3.40.190.10">
    <property type="entry name" value="Periplasmic binding protein-like II"/>
    <property type="match status" value="2"/>
</dbReference>
<dbReference type="InterPro" id="IPR036390">
    <property type="entry name" value="WH_DNA-bd_sf"/>
</dbReference>
<proteinExistence type="inferred from homology"/>
<dbReference type="Pfam" id="PF03466">
    <property type="entry name" value="LysR_substrate"/>
    <property type="match status" value="1"/>
</dbReference>
<evidence type="ECO:0000256" key="2">
    <source>
        <dbReference type="ARBA" id="ARBA00023015"/>
    </source>
</evidence>
<dbReference type="RefSeq" id="WP_189048759.1">
    <property type="nucleotide sequence ID" value="NZ_BMJQ01000010.1"/>
</dbReference>
<sequence length="294" mass="31959">MRQRLPPLNPLRAFEASARHLQVAKAADELNVTPSAVSHQLKTLEAALGVTLFDRTKRRLKLTPQGAALLPSINAAFQTIADATAKIGDGAMAGDLVISCPVALTSRWLVRHIGEFLRQNPAVNLKLIPSNDDREIYTPAVDLCIRYGNGRWHGRRVTALCSVALFPVASPMLMNGPHPIRTVRDLQHHLLLCEDDGTEWARWLLNAAGHAADFRTVPLGNAHIALEGAVCGQGVALGDSVIAADDLAEGRLVRLFETTIPAEHAYHVVCRPELAETPLVGGFIQWLEAKIREG</sequence>
<dbReference type="PANTHER" id="PTHR30537">
    <property type="entry name" value="HTH-TYPE TRANSCRIPTIONAL REGULATOR"/>
    <property type="match status" value="1"/>
</dbReference>
<dbReference type="PANTHER" id="PTHR30537:SF74">
    <property type="entry name" value="HTH-TYPE TRANSCRIPTIONAL REGULATOR TRPI"/>
    <property type="match status" value="1"/>
</dbReference>
<dbReference type="InterPro" id="IPR036388">
    <property type="entry name" value="WH-like_DNA-bd_sf"/>
</dbReference>